<evidence type="ECO:0000313" key="2">
    <source>
        <dbReference type="Proteomes" id="UP001222027"/>
    </source>
</evidence>
<protein>
    <recommendedName>
        <fullName evidence="3">Methyltransferase-like protein 22</fullName>
    </recommendedName>
</protein>
<dbReference type="AlphaFoldDB" id="A0AAV8PJL5"/>
<organism evidence="1 2">
    <name type="scientific">Ensete ventricosum</name>
    <name type="common">Abyssinian banana</name>
    <name type="synonym">Musa ensete</name>
    <dbReference type="NCBI Taxonomy" id="4639"/>
    <lineage>
        <taxon>Eukaryota</taxon>
        <taxon>Viridiplantae</taxon>
        <taxon>Streptophyta</taxon>
        <taxon>Embryophyta</taxon>
        <taxon>Tracheophyta</taxon>
        <taxon>Spermatophyta</taxon>
        <taxon>Magnoliopsida</taxon>
        <taxon>Liliopsida</taxon>
        <taxon>Zingiberales</taxon>
        <taxon>Musaceae</taxon>
        <taxon>Ensete</taxon>
    </lineage>
</organism>
<comment type="caution">
    <text evidence="1">The sequence shown here is derived from an EMBL/GenBank/DDBJ whole genome shotgun (WGS) entry which is preliminary data.</text>
</comment>
<keyword evidence="2" id="KW-1185">Reference proteome</keyword>
<name>A0AAV8PJL5_ENSVE</name>
<dbReference type="InterPro" id="IPR019410">
    <property type="entry name" value="Methyltransf_16"/>
</dbReference>
<dbReference type="PANTHER" id="PTHR23108">
    <property type="entry name" value="METHYLTRANSFERASE-RELATED"/>
    <property type="match status" value="1"/>
</dbReference>
<reference evidence="1 2" key="1">
    <citation type="submission" date="2022-12" db="EMBL/GenBank/DDBJ databases">
        <title>Chromosome-scale assembly of the Ensete ventricosum genome.</title>
        <authorList>
            <person name="Dussert Y."/>
            <person name="Stocks J."/>
            <person name="Wendawek A."/>
            <person name="Woldeyes F."/>
            <person name="Nichols R.A."/>
            <person name="Borrell J.S."/>
        </authorList>
    </citation>
    <scope>NUCLEOTIDE SEQUENCE [LARGE SCALE GENOMIC DNA]</scope>
    <source>
        <strain evidence="2">cv. Maze</strain>
        <tissue evidence="1">Seeds</tissue>
    </source>
</reference>
<dbReference type="SUPFAM" id="SSF53335">
    <property type="entry name" value="S-adenosyl-L-methionine-dependent methyltransferases"/>
    <property type="match status" value="1"/>
</dbReference>
<dbReference type="GO" id="GO:0005634">
    <property type="term" value="C:nucleus"/>
    <property type="evidence" value="ECO:0007669"/>
    <property type="project" value="TreeGrafter"/>
</dbReference>
<dbReference type="InterPro" id="IPR029063">
    <property type="entry name" value="SAM-dependent_MTases_sf"/>
</dbReference>
<dbReference type="Proteomes" id="UP001222027">
    <property type="component" value="Unassembled WGS sequence"/>
</dbReference>
<dbReference type="GO" id="GO:0008276">
    <property type="term" value="F:protein methyltransferase activity"/>
    <property type="evidence" value="ECO:0007669"/>
    <property type="project" value="InterPro"/>
</dbReference>
<accession>A0AAV8PJL5</accession>
<dbReference type="Gene3D" id="3.40.50.150">
    <property type="entry name" value="Vaccinia Virus protein VP39"/>
    <property type="match status" value="1"/>
</dbReference>
<sequence length="369" mass="42043">MEEEEREEQVMSEVHLGCPPHFSGPYVSHFTVSLPPTPNRSSDRFHVEASSKEMVSLKTHDDHSPKRKIRCYYSQSSTQFPQEDTSDEFLSLDKDGDLVLTRRKSHINRCLSFGLTIQHTITSSLLEVGLQVWKAALILTDFILHKSFTSSDLNDVTAIELGAGTGLVGIALARVAKTVYITDSGVHILDNCDTNTHINSSLLKFHENSVRVRELDWKESWPPSITSDLISQHRSSKSRYLWASLEIEEAENATVLLAADVIYSDELTDSFFSMVEKLMSRGSQKVLYLALEKRYNFSMDELDVVVNGYSHFRGFLFDDEDHAEHIDGLRPGFLGKQIDLAEIPQYIREYERGKDLELWKITYSRNGCR</sequence>
<gene>
    <name evidence="1" type="ORF">OPV22_018881</name>
</gene>
<dbReference type="PANTHER" id="PTHR23108:SF0">
    <property type="entry name" value="METHYLTRANSFERASE-LIKE PROTEIN 22"/>
    <property type="match status" value="1"/>
</dbReference>
<dbReference type="EMBL" id="JAQQAF010000005">
    <property type="protein sequence ID" value="KAJ8486396.1"/>
    <property type="molecule type" value="Genomic_DNA"/>
</dbReference>
<evidence type="ECO:0000313" key="1">
    <source>
        <dbReference type="EMBL" id="KAJ8486396.1"/>
    </source>
</evidence>
<proteinExistence type="predicted"/>
<dbReference type="InterPro" id="IPR038899">
    <property type="entry name" value="METTL22"/>
</dbReference>
<dbReference type="Pfam" id="PF10294">
    <property type="entry name" value="Methyltransf_16"/>
    <property type="match status" value="1"/>
</dbReference>
<evidence type="ECO:0008006" key="3">
    <source>
        <dbReference type="Google" id="ProtNLM"/>
    </source>
</evidence>